<protein>
    <submittedName>
        <fullName evidence="2">Uncharacterized protein</fullName>
    </submittedName>
</protein>
<comment type="caution">
    <text evidence="2">The sequence shown here is derived from an EMBL/GenBank/DDBJ whole genome shotgun (WGS) entry which is preliminary data.</text>
</comment>
<feature type="chain" id="PRO_5040879327" evidence="1">
    <location>
        <begin position="20"/>
        <end position="136"/>
    </location>
</feature>
<keyword evidence="3" id="KW-1185">Reference proteome</keyword>
<dbReference type="AlphaFoldDB" id="A0A9X1U2Q2"/>
<dbReference type="Proteomes" id="UP001139462">
    <property type="component" value="Unassembled WGS sequence"/>
</dbReference>
<evidence type="ECO:0000256" key="1">
    <source>
        <dbReference type="SAM" id="SignalP"/>
    </source>
</evidence>
<dbReference type="EMBL" id="JAIRBB010000001">
    <property type="protein sequence ID" value="MCG2429809.1"/>
    <property type="molecule type" value="Genomic_DNA"/>
</dbReference>
<reference evidence="2" key="1">
    <citation type="submission" date="2021-09" db="EMBL/GenBank/DDBJ databases">
        <title>Genome of Aequorivita sp. strain F64183.</title>
        <authorList>
            <person name="Wang Y."/>
        </authorList>
    </citation>
    <scope>NUCLEOTIDE SEQUENCE</scope>
    <source>
        <strain evidence="2">F64183</strain>
    </source>
</reference>
<proteinExistence type="predicted"/>
<feature type="signal peptide" evidence="1">
    <location>
        <begin position="1"/>
        <end position="19"/>
    </location>
</feature>
<evidence type="ECO:0000313" key="3">
    <source>
        <dbReference type="Proteomes" id="UP001139462"/>
    </source>
</evidence>
<sequence length="136" mass="16142">MKSFLIIGISLLINFTSLAQNAEVANEDNINEEIFSSKDKDYLQYWHYEQILQMDLTEGERDGYLSLLNYYTYKMSSLGSSKYNYTDSERKTKFDALVVKLNKEMKELLNPHDYNIHEDSFKKIIQLVYNKRGWNK</sequence>
<keyword evidence="1" id="KW-0732">Signal</keyword>
<accession>A0A9X1U2Q2</accession>
<dbReference type="RefSeq" id="WP_237606547.1">
    <property type="nucleotide sequence ID" value="NZ_JAIRBB010000001.1"/>
</dbReference>
<name>A0A9X1U2Q2_9FLAO</name>
<organism evidence="2 3">
    <name type="scientific">Aequorivita xiaoshiensis</name>
    <dbReference type="NCBI Taxonomy" id="2874476"/>
    <lineage>
        <taxon>Bacteria</taxon>
        <taxon>Pseudomonadati</taxon>
        <taxon>Bacteroidota</taxon>
        <taxon>Flavobacteriia</taxon>
        <taxon>Flavobacteriales</taxon>
        <taxon>Flavobacteriaceae</taxon>
        <taxon>Aequorivita</taxon>
    </lineage>
</organism>
<evidence type="ECO:0000313" key="2">
    <source>
        <dbReference type="EMBL" id="MCG2429809.1"/>
    </source>
</evidence>
<gene>
    <name evidence="2" type="ORF">K8344_01655</name>
</gene>